<name>A0A1W1X0W5_9BACT</name>
<organism evidence="2 3">
    <name type="scientific">Desulfacinum hydrothermale DSM 13146</name>
    <dbReference type="NCBI Taxonomy" id="1121390"/>
    <lineage>
        <taxon>Bacteria</taxon>
        <taxon>Pseudomonadati</taxon>
        <taxon>Thermodesulfobacteriota</taxon>
        <taxon>Syntrophobacteria</taxon>
        <taxon>Syntrophobacterales</taxon>
        <taxon>Syntrophobacteraceae</taxon>
        <taxon>Desulfacinum</taxon>
    </lineage>
</organism>
<dbReference type="AlphaFoldDB" id="A0A1W1X0W5"/>
<dbReference type="InterPro" id="IPR011112">
    <property type="entry name" value="Rho-like_N"/>
</dbReference>
<protein>
    <submittedName>
        <fullName evidence="2">Rho termination factor, N-terminal domain</fullName>
    </submittedName>
</protein>
<dbReference type="STRING" id="1121390.SAMN02746041_00344"/>
<dbReference type="RefSeq" id="WP_084055804.1">
    <property type="nucleotide sequence ID" value="NZ_FWXF01000001.1"/>
</dbReference>
<sequence>MGKKKEKQAKEKPLEKMTAKELREVALGLEGIVGVHAMNKTELIAAIKEAKGIVDEGPKKKAVDVRALKAKIRELRARRDEAKAAGNNKLADALRRRISNLKKKTRRAA</sequence>
<evidence type="ECO:0000313" key="3">
    <source>
        <dbReference type="Proteomes" id="UP000192783"/>
    </source>
</evidence>
<accession>A0A1W1X0W5</accession>
<dbReference type="GO" id="GO:0006353">
    <property type="term" value="P:DNA-templated transcription termination"/>
    <property type="evidence" value="ECO:0007669"/>
    <property type="project" value="InterPro"/>
</dbReference>
<gene>
    <name evidence="2" type="ORF">SAMN02746041_00344</name>
</gene>
<dbReference type="EMBL" id="FWXF01000001">
    <property type="protein sequence ID" value="SMC17554.1"/>
    <property type="molecule type" value="Genomic_DNA"/>
</dbReference>
<evidence type="ECO:0000313" key="2">
    <source>
        <dbReference type="EMBL" id="SMC17554.1"/>
    </source>
</evidence>
<evidence type="ECO:0000259" key="1">
    <source>
        <dbReference type="SMART" id="SM00959"/>
    </source>
</evidence>
<feature type="domain" description="Rho termination factor-like N-terminal" evidence="1">
    <location>
        <begin position="13"/>
        <end position="56"/>
    </location>
</feature>
<keyword evidence="3" id="KW-1185">Reference proteome</keyword>
<reference evidence="2 3" key="1">
    <citation type="submission" date="2017-04" db="EMBL/GenBank/DDBJ databases">
        <authorList>
            <person name="Afonso C.L."/>
            <person name="Miller P.J."/>
            <person name="Scott M.A."/>
            <person name="Spackman E."/>
            <person name="Goraichik I."/>
            <person name="Dimitrov K.M."/>
            <person name="Suarez D.L."/>
            <person name="Swayne D.E."/>
        </authorList>
    </citation>
    <scope>NUCLEOTIDE SEQUENCE [LARGE SCALE GENOMIC DNA]</scope>
    <source>
        <strain evidence="2 3">DSM 13146</strain>
    </source>
</reference>
<dbReference type="OrthoDB" id="5471852at2"/>
<dbReference type="SMART" id="SM00959">
    <property type="entry name" value="Rho_N"/>
    <property type="match status" value="1"/>
</dbReference>
<proteinExistence type="predicted"/>
<dbReference type="Proteomes" id="UP000192783">
    <property type="component" value="Unassembled WGS sequence"/>
</dbReference>